<organism evidence="1 2">
    <name type="scientific">Desertifilum tharense IPPAS B-1220</name>
    <dbReference type="NCBI Taxonomy" id="1781255"/>
    <lineage>
        <taxon>Bacteria</taxon>
        <taxon>Bacillati</taxon>
        <taxon>Cyanobacteriota</taxon>
        <taxon>Cyanophyceae</taxon>
        <taxon>Desertifilales</taxon>
        <taxon>Desertifilaceae</taxon>
        <taxon>Desertifilum</taxon>
    </lineage>
</organism>
<gene>
    <name evidence="1" type="ORF">BH720_009295</name>
</gene>
<name>A0ACD5H3U4_9CYAN</name>
<evidence type="ECO:0000313" key="1">
    <source>
        <dbReference type="EMBL" id="XPM67446.1"/>
    </source>
</evidence>
<keyword evidence="2" id="KW-1185">Reference proteome</keyword>
<evidence type="ECO:0000313" key="2">
    <source>
        <dbReference type="Proteomes" id="UP000095472"/>
    </source>
</evidence>
<accession>A0ACD5H3U4</accession>
<proteinExistence type="predicted"/>
<sequence length="54" mass="6199">MPNLKPPLHMGNLKWTATRVDPIFGSNLNLARSRQVYGYVDSQQKFVNANLRQL</sequence>
<reference evidence="1 2" key="1">
    <citation type="journal article" date="2016" name="Genome Announc.">
        <title>Draft Genome Sequence of the Thermotolerant Cyanobacterium Desertifilum sp. IPPAS B-1220.</title>
        <authorList>
            <person name="Mironov K.S."/>
            <person name="Sinetova M.A."/>
            <person name="Bolatkhan K."/>
            <person name="Zayadan B.K."/>
            <person name="Ustinova V.V."/>
            <person name="Kupriyanova E.V."/>
            <person name="Skrypnik A.N."/>
            <person name="Gogoleva N.E."/>
            <person name="Gogolev Y.V."/>
            <person name="Los D.A."/>
        </authorList>
    </citation>
    <scope>NUCLEOTIDE SEQUENCE [LARGE SCALE GENOMIC DNA]</scope>
    <source>
        <strain evidence="1 2">IPPAS B-1220</strain>
    </source>
</reference>
<dbReference type="EMBL" id="CP182909">
    <property type="protein sequence ID" value="XPM67446.1"/>
    <property type="molecule type" value="Genomic_DNA"/>
</dbReference>
<protein>
    <submittedName>
        <fullName evidence="1">Uncharacterized protein</fullName>
    </submittedName>
</protein>
<dbReference type="Proteomes" id="UP000095472">
    <property type="component" value="Chromosome"/>
</dbReference>